<protein>
    <recommendedName>
        <fullName evidence="4">F-box protein</fullName>
    </recommendedName>
</protein>
<feature type="compositionally biased region" description="Basic and acidic residues" evidence="1">
    <location>
        <begin position="465"/>
        <end position="474"/>
    </location>
</feature>
<dbReference type="Proteomes" id="UP000289738">
    <property type="component" value="Chromosome B03"/>
</dbReference>
<feature type="region of interest" description="Disordered" evidence="1">
    <location>
        <begin position="500"/>
        <end position="536"/>
    </location>
</feature>
<evidence type="ECO:0000256" key="1">
    <source>
        <dbReference type="SAM" id="MobiDB-lite"/>
    </source>
</evidence>
<dbReference type="GO" id="GO:0010099">
    <property type="term" value="P:regulation of photomorphogenesis"/>
    <property type="evidence" value="ECO:0007669"/>
    <property type="project" value="InterPro"/>
</dbReference>
<feature type="region of interest" description="Disordered" evidence="1">
    <location>
        <begin position="463"/>
        <end position="487"/>
    </location>
</feature>
<dbReference type="EMBL" id="SDMP01000013">
    <property type="protein sequence ID" value="RYR22790.1"/>
    <property type="molecule type" value="Genomic_DNA"/>
</dbReference>
<reference evidence="2 3" key="1">
    <citation type="submission" date="2019-01" db="EMBL/GenBank/DDBJ databases">
        <title>Sequencing of cultivated peanut Arachis hypogaea provides insights into genome evolution and oil improvement.</title>
        <authorList>
            <person name="Chen X."/>
        </authorList>
    </citation>
    <scope>NUCLEOTIDE SEQUENCE [LARGE SCALE GENOMIC DNA]</scope>
    <source>
        <strain evidence="3">cv. Fuhuasheng</strain>
        <tissue evidence="2">Leaves</tissue>
    </source>
</reference>
<dbReference type="STRING" id="3818.A0A445A8M6"/>
<proteinExistence type="predicted"/>
<feature type="compositionally biased region" description="Polar residues" evidence="1">
    <location>
        <begin position="475"/>
        <end position="486"/>
    </location>
</feature>
<name>A0A445A8M6_ARAHY</name>
<sequence length="762" mass="83367">MSISTVDFVSLNSDNGSFLLRRIRFSASQNFEGIMNLDFEFFCGLECSGGGRSVMTPDDIGQACHEGEGVDAHQAINGYHSVWMSHWLHTDCKSASTNRNHSMFGCGVKEVKQDSGSEQHGLIGCSDVVVDSSVRPGALGEVGRGAGVTSINEAEYGKSKKPSIDSKSFPIFNVSQKTEGILSLKKEHDSLYHGECIKSETKSCSVDDSVSPNRTGIHVPSASAHHPPKTETSVREHWLLSQGNLPSGLLMKSPNAVEQKNIDVSTSLWNEFVKSDSAVVPTVCDKGKGLMPAFTSGHQKIYQSSYNVATQEHITTTKYHSFSSLLIHEKKMSNLLDPHRSSFSRWIQDGIAQLPHNPGVDDKDDELCFVRHEHHNIHNHVAGANITNQTASLKSTKPQVICGESSLQLLHDGESMKTTHHFLNSEETDANLSDRGQFFREAIVPSKFKGNSVKLETLGGSIKSSGKENVRDLRSSTTLKNESSAETDAMDIRALHENHLQSDVPLQTNKSSKDIQKSPSSQVAVTSANENNKAKSTNIELLDINQEPCDEQTMANPIVDRETSTSRTHSLGAEHFLPDADEHGRSISGNSSLGLDSSSRWVKRLKLCRMGSACGTESVNIGECSSHEKVNNTLAKAVEGTEASKEPRVVNHAKEQMVPDPPTAVLTNGKSSFTEAKRDVEITLSHPWIQRWSHKHSASIKKRHESVDPHDPKSSNIAIEDIQKEQFPSIAAMALMGKALNCLNPSRVMKKGPVTVWNAKGF</sequence>
<evidence type="ECO:0000313" key="3">
    <source>
        <dbReference type="Proteomes" id="UP000289738"/>
    </source>
</evidence>
<keyword evidence="3" id="KW-1185">Reference proteome</keyword>
<comment type="caution">
    <text evidence="2">The sequence shown here is derived from an EMBL/GenBank/DDBJ whole genome shotgun (WGS) entry which is preliminary data.</text>
</comment>
<dbReference type="PANTHER" id="PTHR36062:SF1">
    <property type="entry name" value="OS01G0687300 PROTEIN"/>
    <property type="match status" value="1"/>
</dbReference>
<organism evidence="2 3">
    <name type="scientific">Arachis hypogaea</name>
    <name type="common">Peanut</name>
    <dbReference type="NCBI Taxonomy" id="3818"/>
    <lineage>
        <taxon>Eukaryota</taxon>
        <taxon>Viridiplantae</taxon>
        <taxon>Streptophyta</taxon>
        <taxon>Embryophyta</taxon>
        <taxon>Tracheophyta</taxon>
        <taxon>Spermatophyta</taxon>
        <taxon>Magnoliopsida</taxon>
        <taxon>eudicotyledons</taxon>
        <taxon>Gunneridae</taxon>
        <taxon>Pentapetalae</taxon>
        <taxon>rosids</taxon>
        <taxon>fabids</taxon>
        <taxon>Fabales</taxon>
        <taxon>Fabaceae</taxon>
        <taxon>Papilionoideae</taxon>
        <taxon>50 kb inversion clade</taxon>
        <taxon>dalbergioids sensu lato</taxon>
        <taxon>Dalbergieae</taxon>
        <taxon>Pterocarpus clade</taxon>
        <taxon>Arachis</taxon>
    </lineage>
</organism>
<feature type="region of interest" description="Disordered" evidence="1">
    <location>
        <begin position="695"/>
        <end position="716"/>
    </location>
</feature>
<dbReference type="AlphaFoldDB" id="A0A445A8M6"/>
<evidence type="ECO:0008006" key="4">
    <source>
        <dbReference type="Google" id="ProtNLM"/>
    </source>
</evidence>
<feature type="compositionally biased region" description="Basic residues" evidence="1">
    <location>
        <begin position="695"/>
        <end position="704"/>
    </location>
</feature>
<evidence type="ECO:0000313" key="2">
    <source>
        <dbReference type="EMBL" id="RYR22790.1"/>
    </source>
</evidence>
<dbReference type="PANTHER" id="PTHR36062">
    <property type="entry name" value="OS01G0687300 PROTEIN"/>
    <property type="match status" value="1"/>
</dbReference>
<gene>
    <name evidence="2" type="ORF">Ahy_B03g068093</name>
</gene>
<feature type="compositionally biased region" description="Polar residues" evidence="1">
    <location>
        <begin position="517"/>
        <end position="536"/>
    </location>
</feature>
<dbReference type="InterPro" id="IPR037476">
    <property type="entry name" value="PCH1"/>
</dbReference>
<accession>A0A445A8M6</accession>